<evidence type="ECO:0000256" key="3">
    <source>
        <dbReference type="ARBA" id="ARBA00023163"/>
    </source>
</evidence>
<dbReference type="PROSITE" id="PS51077">
    <property type="entry name" value="HTH_ICLR"/>
    <property type="match status" value="1"/>
</dbReference>
<comment type="caution">
    <text evidence="6">The sequence shown here is derived from an EMBL/GenBank/DDBJ whole genome shotgun (WGS) entry which is preliminary data.</text>
</comment>
<dbReference type="InterPro" id="IPR005471">
    <property type="entry name" value="Tscrpt_reg_IclR_N"/>
</dbReference>
<evidence type="ECO:0000259" key="5">
    <source>
        <dbReference type="PROSITE" id="PS51078"/>
    </source>
</evidence>
<protein>
    <submittedName>
        <fullName evidence="6">IclR family transcriptional regulator</fullName>
    </submittedName>
</protein>
<dbReference type="InterPro" id="IPR029016">
    <property type="entry name" value="GAF-like_dom_sf"/>
</dbReference>
<dbReference type="SMART" id="SM00346">
    <property type="entry name" value="HTH_ICLR"/>
    <property type="match status" value="1"/>
</dbReference>
<dbReference type="InterPro" id="IPR036390">
    <property type="entry name" value="WH_DNA-bd_sf"/>
</dbReference>
<organism evidence="6 7">
    <name type="scientific">Herbiconiux daphne</name>
    <dbReference type="NCBI Taxonomy" id="2970914"/>
    <lineage>
        <taxon>Bacteria</taxon>
        <taxon>Bacillati</taxon>
        <taxon>Actinomycetota</taxon>
        <taxon>Actinomycetes</taxon>
        <taxon>Micrococcales</taxon>
        <taxon>Microbacteriaceae</taxon>
        <taxon>Herbiconiux</taxon>
    </lineage>
</organism>
<dbReference type="SUPFAM" id="SSF46785">
    <property type="entry name" value="Winged helix' DNA-binding domain"/>
    <property type="match status" value="1"/>
</dbReference>
<keyword evidence="3" id="KW-0804">Transcription</keyword>
<evidence type="ECO:0000313" key="6">
    <source>
        <dbReference type="EMBL" id="MCS5735734.1"/>
    </source>
</evidence>
<name>A0ABT2H723_9MICO</name>
<sequence>MADAGRRNQDQGGPSSVERALLVLESCAKNGSVTSISEITRDTGIPKSSVHRLCWNLTRLGALTASENGFTIGVRILAFGGSNPWLRFLRTAAAPVLHGIAAETGLVSNLAILAGNEAMIVDEIFTSQHGVPKEVGRQLPVHASAIGKALLMGRPRTEVERILGAQDLSSVTASTLTDRDPLWEQLQQATERGFVVSLGEWRVGRFGVAAPITSNGRTVASVGLIGLSATPPAEGIGASIRLAASEISARLVS</sequence>
<keyword evidence="1" id="KW-0805">Transcription regulation</keyword>
<dbReference type="PROSITE" id="PS51078">
    <property type="entry name" value="ICLR_ED"/>
    <property type="match status" value="1"/>
</dbReference>
<dbReference type="Proteomes" id="UP001165586">
    <property type="component" value="Unassembled WGS sequence"/>
</dbReference>
<dbReference type="Pfam" id="PF09339">
    <property type="entry name" value="HTH_IclR"/>
    <property type="match status" value="1"/>
</dbReference>
<reference evidence="6" key="1">
    <citation type="submission" date="2022-08" db="EMBL/GenBank/DDBJ databases">
        <authorList>
            <person name="Deng Y."/>
            <person name="Han X.-F."/>
            <person name="Zhang Y.-Q."/>
        </authorList>
    </citation>
    <scope>NUCLEOTIDE SEQUENCE</scope>
    <source>
        <strain evidence="6">CPCC 203386</strain>
    </source>
</reference>
<dbReference type="InterPro" id="IPR036388">
    <property type="entry name" value="WH-like_DNA-bd_sf"/>
</dbReference>
<evidence type="ECO:0000256" key="1">
    <source>
        <dbReference type="ARBA" id="ARBA00023015"/>
    </source>
</evidence>
<dbReference type="EMBL" id="JANLCJ010000008">
    <property type="protein sequence ID" value="MCS5735734.1"/>
    <property type="molecule type" value="Genomic_DNA"/>
</dbReference>
<dbReference type="Gene3D" id="1.10.10.10">
    <property type="entry name" value="Winged helix-like DNA-binding domain superfamily/Winged helix DNA-binding domain"/>
    <property type="match status" value="1"/>
</dbReference>
<evidence type="ECO:0000256" key="2">
    <source>
        <dbReference type="ARBA" id="ARBA00023125"/>
    </source>
</evidence>
<feature type="domain" description="IclR-ED" evidence="5">
    <location>
        <begin position="75"/>
        <end position="253"/>
    </location>
</feature>
<dbReference type="SUPFAM" id="SSF55781">
    <property type="entry name" value="GAF domain-like"/>
    <property type="match status" value="1"/>
</dbReference>
<gene>
    <name evidence="6" type="ORF">N1032_18495</name>
</gene>
<dbReference type="Gene3D" id="3.30.450.40">
    <property type="match status" value="1"/>
</dbReference>
<dbReference type="PANTHER" id="PTHR30136">
    <property type="entry name" value="HELIX-TURN-HELIX TRANSCRIPTIONAL REGULATOR, ICLR FAMILY"/>
    <property type="match status" value="1"/>
</dbReference>
<accession>A0ABT2H723</accession>
<evidence type="ECO:0000313" key="7">
    <source>
        <dbReference type="Proteomes" id="UP001165586"/>
    </source>
</evidence>
<keyword evidence="2" id="KW-0238">DNA-binding</keyword>
<dbReference type="InterPro" id="IPR050707">
    <property type="entry name" value="HTH_MetabolicPath_Reg"/>
</dbReference>
<keyword evidence="7" id="KW-1185">Reference proteome</keyword>
<dbReference type="PANTHER" id="PTHR30136:SF24">
    <property type="entry name" value="HTH-TYPE TRANSCRIPTIONAL REPRESSOR ALLR"/>
    <property type="match status" value="1"/>
</dbReference>
<dbReference type="Pfam" id="PF01614">
    <property type="entry name" value="IclR_C"/>
    <property type="match status" value="1"/>
</dbReference>
<proteinExistence type="predicted"/>
<feature type="domain" description="HTH iclR-type" evidence="4">
    <location>
        <begin position="14"/>
        <end position="74"/>
    </location>
</feature>
<evidence type="ECO:0000259" key="4">
    <source>
        <dbReference type="PROSITE" id="PS51077"/>
    </source>
</evidence>
<dbReference type="InterPro" id="IPR014757">
    <property type="entry name" value="Tscrpt_reg_IclR_C"/>
</dbReference>
<dbReference type="RefSeq" id="WP_259540733.1">
    <property type="nucleotide sequence ID" value="NZ_JANLCJ010000008.1"/>
</dbReference>